<accession>A0A136Q288</accession>
<dbReference type="EMBL" id="LSZW01000063">
    <property type="protein sequence ID" value="KXK64788.1"/>
    <property type="molecule type" value="Genomic_DNA"/>
</dbReference>
<gene>
    <name evidence="1" type="ORF">HMPREF3293_02028</name>
</gene>
<comment type="caution">
    <text evidence="1">The sequence shown here is derived from an EMBL/GenBank/DDBJ whole genome shotgun (WGS) entry which is preliminary data.</text>
</comment>
<dbReference type="STRING" id="626937.HMPREF3293_02028"/>
<proteinExistence type="predicted"/>
<dbReference type="AlphaFoldDB" id="A0A136Q288"/>
<dbReference type="Proteomes" id="UP000070366">
    <property type="component" value="Unassembled WGS sequence"/>
</dbReference>
<name>A0A136Q288_9FIRM</name>
<evidence type="ECO:0000313" key="2">
    <source>
        <dbReference type="Proteomes" id="UP000070366"/>
    </source>
</evidence>
<evidence type="ECO:0000313" key="1">
    <source>
        <dbReference type="EMBL" id="KXK64788.1"/>
    </source>
</evidence>
<protein>
    <submittedName>
        <fullName evidence="1">Uncharacterized protein</fullName>
    </submittedName>
</protein>
<organism evidence="1 2">
    <name type="scientific">Christensenella minuta</name>
    <dbReference type="NCBI Taxonomy" id="626937"/>
    <lineage>
        <taxon>Bacteria</taxon>
        <taxon>Bacillati</taxon>
        <taxon>Bacillota</taxon>
        <taxon>Clostridia</taxon>
        <taxon>Christensenellales</taxon>
        <taxon>Christensenellaceae</taxon>
        <taxon>Christensenella</taxon>
    </lineage>
</organism>
<sequence length="42" mass="4322">MPTGKILFPGELFPGMQSGAALTPAPNEANLIFLAVPPKTPS</sequence>
<reference evidence="1 2" key="1">
    <citation type="submission" date="2016-02" db="EMBL/GenBank/DDBJ databases">
        <authorList>
            <person name="Wen L."/>
            <person name="He K."/>
            <person name="Yang H."/>
        </authorList>
    </citation>
    <scope>NUCLEOTIDE SEQUENCE [LARGE SCALE GENOMIC DNA]</scope>
    <source>
        <strain evidence="1 2">DSM 22607</strain>
    </source>
</reference>
<keyword evidence="2" id="KW-1185">Reference proteome</keyword>